<evidence type="ECO:0000313" key="2">
    <source>
        <dbReference type="EMBL" id="GKV47622.1"/>
    </source>
</evidence>
<feature type="region of interest" description="Disordered" evidence="1">
    <location>
        <begin position="1"/>
        <end position="28"/>
    </location>
</feature>
<dbReference type="EMBL" id="BPVZ01000232">
    <property type="protein sequence ID" value="GKV47622.1"/>
    <property type="molecule type" value="Genomic_DNA"/>
</dbReference>
<evidence type="ECO:0000256" key="1">
    <source>
        <dbReference type="SAM" id="MobiDB-lite"/>
    </source>
</evidence>
<proteinExistence type="predicted"/>
<feature type="compositionally biased region" description="Polar residues" evidence="1">
    <location>
        <begin position="11"/>
        <end position="22"/>
    </location>
</feature>
<protein>
    <submittedName>
        <fullName evidence="2">Uncharacterized protein</fullName>
    </submittedName>
</protein>
<comment type="caution">
    <text evidence="2">The sequence shown here is derived from an EMBL/GenBank/DDBJ whole genome shotgun (WGS) entry which is preliminary data.</text>
</comment>
<sequence>MVDSYPKAQNFAPSSCKSSNRTEQSRAEQIRILQRGGGNFWVLEVF</sequence>
<keyword evidence="3" id="KW-1185">Reference proteome</keyword>
<gene>
    <name evidence="2" type="ORF">SLEP1_g54506</name>
</gene>
<evidence type="ECO:0000313" key="3">
    <source>
        <dbReference type="Proteomes" id="UP001054252"/>
    </source>
</evidence>
<name>A0AAV5MGM6_9ROSI</name>
<reference evidence="2 3" key="1">
    <citation type="journal article" date="2021" name="Commun. Biol.">
        <title>The genome of Shorea leprosula (Dipterocarpaceae) highlights the ecological relevance of drought in aseasonal tropical rainforests.</title>
        <authorList>
            <person name="Ng K.K.S."/>
            <person name="Kobayashi M.J."/>
            <person name="Fawcett J.A."/>
            <person name="Hatakeyama M."/>
            <person name="Paape T."/>
            <person name="Ng C.H."/>
            <person name="Ang C.C."/>
            <person name="Tnah L.H."/>
            <person name="Lee C.T."/>
            <person name="Nishiyama T."/>
            <person name="Sese J."/>
            <person name="O'Brien M.J."/>
            <person name="Copetti D."/>
            <person name="Mohd Noor M.I."/>
            <person name="Ong R.C."/>
            <person name="Putra M."/>
            <person name="Sireger I.Z."/>
            <person name="Indrioko S."/>
            <person name="Kosugi Y."/>
            <person name="Izuno A."/>
            <person name="Isagi Y."/>
            <person name="Lee S.L."/>
            <person name="Shimizu K.K."/>
        </authorList>
    </citation>
    <scope>NUCLEOTIDE SEQUENCE [LARGE SCALE GENOMIC DNA]</scope>
    <source>
        <strain evidence="2">214</strain>
    </source>
</reference>
<organism evidence="2 3">
    <name type="scientific">Rubroshorea leprosula</name>
    <dbReference type="NCBI Taxonomy" id="152421"/>
    <lineage>
        <taxon>Eukaryota</taxon>
        <taxon>Viridiplantae</taxon>
        <taxon>Streptophyta</taxon>
        <taxon>Embryophyta</taxon>
        <taxon>Tracheophyta</taxon>
        <taxon>Spermatophyta</taxon>
        <taxon>Magnoliopsida</taxon>
        <taxon>eudicotyledons</taxon>
        <taxon>Gunneridae</taxon>
        <taxon>Pentapetalae</taxon>
        <taxon>rosids</taxon>
        <taxon>malvids</taxon>
        <taxon>Malvales</taxon>
        <taxon>Dipterocarpaceae</taxon>
        <taxon>Rubroshorea</taxon>
    </lineage>
</organism>
<dbReference type="AlphaFoldDB" id="A0AAV5MGM6"/>
<accession>A0AAV5MGM6</accession>
<dbReference type="Proteomes" id="UP001054252">
    <property type="component" value="Unassembled WGS sequence"/>
</dbReference>